<name>A0A6A6QBZ3_9PEZI</name>
<accession>A0A6A6QBZ3</accession>
<dbReference type="AlphaFoldDB" id="A0A6A6QBZ3"/>
<evidence type="ECO:0000313" key="3">
    <source>
        <dbReference type="Proteomes" id="UP000799750"/>
    </source>
</evidence>
<proteinExistence type="predicted"/>
<keyword evidence="3" id="KW-1185">Reference proteome</keyword>
<organism evidence="2 3">
    <name type="scientific">Lophium mytilinum</name>
    <dbReference type="NCBI Taxonomy" id="390894"/>
    <lineage>
        <taxon>Eukaryota</taxon>
        <taxon>Fungi</taxon>
        <taxon>Dikarya</taxon>
        <taxon>Ascomycota</taxon>
        <taxon>Pezizomycotina</taxon>
        <taxon>Dothideomycetes</taxon>
        <taxon>Pleosporomycetidae</taxon>
        <taxon>Mytilinidiales</taxon>
        <taxon>Mytilinidiaceae</taxon>
        <taxon>Lophium</taxon>
    </lineage>
</organism>
<feature type="compositionally biased region" description="Polar residues" evidence="1">
    <location>
        <begin position="1"/>
        <end position="23"/>
    </location>
</feature>
<gene>
    <name evidence="2" type="ORF">BU16DRAFT_531136</name>
</gene>
<evidence type="ECO:0000256" key="1">
    <source>
        <dbReference type="SAM" id="MobiDB-lite"/>
    </source>
</evidence>
<sequence>MASRTNGNPTDLLRLQQQPSRPTSGPGLLSWGDVAYCYTEATVIIAAIAYFAKPTITHCDNFIVLLGETTRLLIQLMILRWSPLAIWTSSYPFIRIIYYLGRFLCVGGTTHEAESDPIVYRFGAIRPSSSTGLISFYLNTAEGNARLFAFFAGSACSILRMMWEKDVSSS</sequence>
<evidence type="ECO:0000313" key="2">
    <source>
        <dbReference type="EMBL" id="KAF2489609.1"/>
    </source>
</evidence>
<dbReference type="Proteomes" id="UP000799750">
    <property type="component" value="Unassembled WGS sequence"/>
</dbReference>
<reference evidence="2" key="1">
    <citation type="journal article" date="2020" name="Stud. Mycol.">
        <title>101 Dothideomycetes genomes: a test case for predicting lifestyles and emergence of pathogens.</title>
        <authorList>
            <person name="Haridas S."/>
            <person name="Albert R."/>
            <person name="Binder M."/>
            <person name="Bloem J."/>
            <person name="Labutti K."/>
            <person name="Salamov A."/>
            <person name="Andreopoulos B."/>
            <person name="Baker S."/>
            <person name="Barry K."/>
            <person name="Bills G."/>
            <person name="Bluhm B."/>
            <person name="Cannon C."/>
            <person name="Castanera R."/>
            <person name="Culley D."/>
            <person name="Daum C."/>
            <person name="Ezra D."/>
            <person name="Gonzalez J."/>
            <person name="Henrissat B."/>
            <person name="Kuo A."/>
            <person name="Liang C."/>
            <person name="Lipzen A."/>
            <person name="Lutzoni F."/>
            <person name="Magnuson J."/>
            <person name="Mondo S."/>
            <person name="Nolan M."/>
            <person name="Ohm R."/>
            <person name="Pangilinan J."/>
            <person name="Park H.-J."/>
            <person name="Ramirez L."/>
            <person name="Alfaro M."/>
            <person name="Sun H."/>
            <person name="Tritt A."/>
            <person name="Yoshinaga Y."/>
            <person name="Zwiers L.-H."/>
            <person name="Turgeon B."/>
            <person name="Goodwin S."/>
            <person name="Spatafora J."/>
            <person name="Crous P."/>
            <person name="Grigoriev I."/>
        </authorList>
    </citation>
    <scope>NUCLEOTIDE SEQUENCE</scope>
    <source>
        <strain evidence="2">CBS 269.34</strain>
    </source>
</reference>
<protein>
    <submittedName>
        <fullName evidence="2">Uncharacterized protein</fullName>
    </submittedName>
</protein>
<dbReference type="EMBL" id="MU004198">
    <property type="protein sequence ID" value="KAF2489609.1"/>
    <property type="molecule type" value="Genomic_DNA"/>
</dbReference>
<feature type="region of interest" description="Disordered" evidence="1">
    <location>
        <begin position="1"/>
        <end position="24"/>
    </location>
</feature>